<keyword evidence="1" id="KW-0732">Signal</keyword>
<gene>
    <name evidence="2" type="ORF">DFR70_13318</name>
</gene>
<feature type="chain" id="PRO_5016290628" evidence="1">
    <location>
        <begin position="34"/>
        <end position="116"/>
    </location>
</feature>
<evidence type="ECO:0000256" key="1">
    <source>
        <dbReference type="SAM" id="SignalP"/>
    </source>
</evidence>
<protein>
    <submittedName>
        <fullName evidence="2">Uncharacterized protein</fullName>
    </submittedName>
</protein>
<dbReference type="EMBL" id="QJKF01000033">
    <property type="protein sequence ID" value="PXX52286.1"/>
    <property type="molecule type" value="Genomic_DNA"/>
</dbReference>
<sequence>MRFRHAIASMSKIGLAAGATAALVIGLSTSAQAATGTLGFSEVDGDKLQYIDPPDNVCVALPYPVDKVDNGTDKTALLYLGSDCEHFAMSVDAGRSVSNLSQLPVSAGIESVQFTD</sequence>
<keyword evidence="3" id="KW-1185">Reference proteome</keyword>
<reference evidence="2 3" key="1">
    <citation type="submission" date="2018-05" db="EMBL/GenBank/DDBJ databases">
        <title>Genomic Encyclopedia of Type Strains, Phase IV (KMG-IV): sequencing the most valuable type-strain genomes for metagenomic binning, comparative biology and taxonomic classification.</title>
        <authorList>
            <person name="Goeker M."/>
        </authorList>
    </citation>
    <scope>NUCLEOTIDE SEQUENCE [LARGE SCALE GENOMIC DNA]</scope>
    <source>
        <strain evidence="2 3">DSM 44704</strain>
    </source>
</reference>
<comment type="caution">
    <text evidence="2">The sequence shown here is derived from an EMBL/GenBank/DDBJ whole genome shotgun (WGS) entry which is preliminary data.</text>
</comment>
<evidence type="ECO:0000313" key="2">
    <source>
        <dbReference type="EMBL" id="PXX52286.1"/>
    </source>
</evidence>
<evidence type="ECO:0000313" key="3">
    <source>
        <dbReference type="Proteomes" id="UP000247569"/>
    </source>
</evidence>
<feature type="signal peptide" evidence="1">
    <location>
        <begin position="1"/>
        <end position="33"/>
    </location>
</feature>
<accession>A0A318JN17</accession>
<proteinExistence type="predicted"/>
<name>A0A318JN17_9NOCA</name>
<organism evidence="2 3">
    <name type="scientific">Nocardia tenerifensis</name>
    <dbReference type="NCBI Taxonomy" id="228006"/>
    <lineage>
        <taxon>Bacteria</taxon>
        <taxon>Bacillati</taxon>
        <taxon>Actinomycetota</taxon>
        <taxon>Actinomycetes</taxon>
        <taxon>Mycobacteriales</taxon>
        <taxon>Nocardiaceae</taxon>
        <taxon>Nocardia</taxon>
    </lineage>
</organism>
<dbReference type="AlphaFoldDB" id="A0A318JN17"/>
<dbReference type="Proteomes" id="UP000247569">
    <property type="component" value="Unassembled WGS sequence"/>
</dbReference>